<evidence type="ECO:0000256" key="1">
    <source>
        <dbReference type="SAM" id="Phobius"/>
    </source>
</evidence>
<protein>
    <recommendedName>
        <fullName evidence="4">TrbL/VirB6 plasmid conjugal transfer protein</fullName>
    </recommendedName>
</protein>
<sequence length="594" mass="62901">MLPQRILVVLLGWQTHARNFVSTLGSRRAGFLLGILFSVSAAHPTFAATPKPVEQDTLATIGFFFAGLIGYIAATIAQGVVTLIEVVVVPLMQYNNFSSSPVVSAGWAIVRDSMNLFFVIVLIVIAVGTIFGAHMFHWQQQVPKLLFMAVLINFSKTLCGIMIDASQVVMLTFVNAIKDIAGGNFLTLLGMNNMFSLDKNHPGLSPVAIGQAQEDVAGAFEFFANSVMVLLMIIFVFATMVALTAILAFRIVMLWVLVTISPLAFFLRSVDFVHTSAYADWWKNFKCFLVIGPVITFFVWLALAVAGAGSIAATESFVQPGANTGGGSAGGFVGAIFEMGHLTSFIIGMAMIFAGFKAAAEFCAGATGGSFMTGALGKATAWGLKAPAGLMARTAARGARGTLRGTASLAGGAAGRIPVVRSVATRQGQAGLLRGMQRGLGAAGLTGLGAVAGRAAGKREKVTAGAIQASGKEFEDKKQAEAYAANMATQEGKSFSTNDQNKDKALLLGAMKDKDLQKAMGPGFEKMMKAYWEDLKAADHGATDEFAKKRIDALPEEDQAKALEKINTAKDAEGLDKESYKVQAVRDKMKTIPG</sequence>
<feature type="transmembrane region" description="Helical" evidence="1">
    <location>
        <begin position="332"/>
        <end position="356"/>
    </location>
</feature>
<accession>A0A0G1XMH7</accession>
<evidence type="ECO:0000313" key="2">
    <source>
        <dbReference type="EMBL" id="KKW32096.1"/>
    </source>
</evidence>
<evidence type="ECO:0008006" key="4">
    <source>
        <dbReference type="Google" id="ProtNLM"/>
    </source>
</evidence>
<name>A0A0G1XMH7_9BACT</name>
<keyword evidence="1" id="KW-1133">Transmembrane helix</keyword>
<keyword evidence="1" id="KW-0472">Membrane</keyword>
<dbReference type="Proteomes" id="UP000034711">
    <property type="component" value="Unassembled WGS sequence"/>
</dbReference>
<feature type="transmembrane region" description="Helical" evidence="1">
    <location>
        <begin position="222"/>
        <end position="241"/>
    </location>
</feature>
<feature type="transmembrane region" description="Helical" evidence="1">
    <location>
        <begin position="114"/>
        <end position="133"/>
    </location>
</feature>
<feature type="non-terminal residue" evidence="2">
    <location>
        <position position="594"/>
    </location>
</feature>
<proteinExistence type="predicted"/>
<comment type="caution">
    <text evidence="2">The sequence shown here is derived from an EMBL/GenBank/DDBJ whole genome shotgun (WGS) entry which is preliminary data.</text>
</comment>
<evidence type="ECO:0000313" key="3">
    <source>
        <dbReference type="Proteomes" id="UP000034711"/>
    </source>
</evidence>
<keyword evidence="1" id="KW-0812">Transmembrane</keyword>
<organism evidence="2 3">
    <name type="scientific">Candidatus Uhrbacteria bacterium GW2011_GWA2_53_10</name>
    <dbReference type="NCBI Taxonomy" id="1618980"/>
    <lineage>
        <taxon>Bacteria</taxon>
        <taxon>Candidatus Uhriibacteriota</taxon>
    </lineage>
</organism>
<reference evidence="2 3" key="1">
    <citation type="journal article" date="2015" name="Nature">
        <title>rRNA introns, odd ribosomes, and small enigmatic genomes across a large radiation of phyla.</title>
        <authorList>
            <person name="Brown C.T."/>
            <person name="Hug L.A."/>
            <person name="Thomas B.C."/>
            <person name="Sharon I."/>
            <person name="Castelle C.J."/>
            <person name="Singh A."/>
            <person name="Wilkins M.J."/>
            <person name="Williams K.H."/>
            <person name="Banfield J.F."/>
        </authorList>
    </citation>
    <scope>NUCLEOTIDE SEQUENCE [LARGE SCALE GENOMIC DNA]</scope>
</reference>
<feature type="transmembrane region" description="Helical" evidence="1">
    <location>
        <begin position="288"/>
        <end position="312"/>
    </location>
</feature>
<feature type="transmembrane region" description="Helical" evidence="1">
    <location>
        <begin position="27"/>
        <end position="49"/>
    </location>
</feature>
<dbReference type="EMBL" id="LCRI01000036">
    <property type="protein sequence ID" value="KKW32096.1"/>
    <property type="molecule type" value="Genomic_DNA"/>
</dbReference>
<gene>
    <name evidence="2" type="ORF">UY77_C0036G0001</name>
</gene>
<feature type="transmembrane region" description="Helical" evidence="1">
    <location>
        <begin position="247"/>
        <end position="267"/>
    </location>
</feature>
<dbReference type="AlphaFoldDB" id="A0A0G1XMH7"/>
<feature type="transmembrane region" description="Helical" evidence="1">
    <location>
        <begin position="61"/>
        <end position="94"/>
    </location>
</feature>